<dbReference type="EMBL" id="CP118615">
    <property type="protein sequence ID" value="WDZ87026.1"/>
    <property type="molecule type" value="Genomic_DNA"/>
</dbReference>
<evidence type="ECO:0000313" key="3">
    <source>
        <dbReference type="Proteomes" id="UP001219605"/>
    </source>
</evidence>
<dbReference type="InterPro" id="IPR011748">
    <property type="entry name" value="Unchr_phage_tail-like"/>
</dbReference>
<organism evidence="2 3">
    <name type="scientific">Micromonospora cathayae</name>
    <dbReference type="NCBI Taxonomy" id="3028804"/>
    <lineage>
        <taxon>Bacteria</taxon>
        <taxon>Bacillati</taxon>
        <taxon>Actinomycetota</taxon>
        <taxon>Actinomycetes</taxon>
        <taxon>Micromonosporales</taxon>
        <taxon>Micromonosporaceae</taxon>
        <taxon>Micromonospora</taxon>
    </lineage>
</organism>
<name>A0ABY7ZXA1_9ACTN</name>
<sequence length="186" mass="20299">MRGLADVRMPYPIAGFLPALLQEDDLLVRWTEGLDEVLAPVVSTLDCLDAYLDPWLAPPDFLLWLGEWVGAYLDENWPVDRQRAMVAAAVATHRLRGTVPGLRELLELATGGEVEVVDSGGVSWSTRPDPSADPATEPDPPARLHVRVRATGPDPVPRHALTELIRAAVPAHVVTTLEVADHDRLS</sequence>
<evidence type="ECO:0000313" key="2">
    <source>
        <dbReference type="EMBL" id="WDZ87026.1"/>
    </source>
</evidence>
<reference evidence="2 3" key="1">
    <citation type="submission" date="2023-02" db="EMBL/GenBank/DDBJ databases">
        <authorList>
            <person name="Mo P."/>
        </authorList>
    </citation>
    <scope>NUCLEOTIDE SEQUENCE [LARGE SCALE GENOMIC DNA]</scope>
    <source>
        <strain evidence="2 3">HUAS 3</strain>
    </source>
</reference>
<dbReference type="Pfam" id="PF09684">
    <property type="entry name" value="Tail_P2_I"/>
    <property type="match status" value="1"/>
</dbReference>
<keyword evidence="3" id="KW-1185">Reference proteome</keyword>
<proteinExistence type="predicted"/>
<gene>
    <name evidence="2" type="ORF">PVK37_11795</name>
</gene>
<feature type="region of interest" description="Disordered" evidence="1">
    <location>
        <begin position="119"/>
        <end position="142"/>
    </location>
</feature>
<protein>
    <submittedName>
        <fullName evidence="2">Phage tail protein</fullName>
    </submittedName>
</protein>
<dbReference type="RefSeq" id="WP_275033909.1">
    <property type="nucleotide sequence ID" value="NZ_CP118615.1"/>
</dbReference>
<dbReference type="InterPro" id="IPR006521">
    <property type="entry name" value="Tail_protein_I"/>
</dbReference>
<evidence type="ECO:0000256" key="1">
    <source>
        <dbReference type="SAM" id="MobiDB-lite"/>
    </source>
</evidence>
<dbReference type="Proteomes" id="UP001219605">
    <property type="component" value="Chromosome"/>
</dbReference>
<dbReference type="NCBIfam" id="TIGR02242">
    <property type="entry name" value="tail_TIGR02242"/>
    <property type="match status" value="1"/>
</dbReference>
<accession>A0ABY7ZXA1</accession>